<accession>A0AAP0KFB4</accession>
<evidence type="ECO:0000259" key="1">
    <source>
        <dbReference type="Pfam" id="PF02896"/>
    </source>
</evidence>
<keyword evidence="3" id="KW-1185">Reference proteome</keyword>
<protein>
    <recommendedName>
        <fullName evidence="1">PEP-utilising enzyme C-terminal domain-containing protein</fullName>
    </recommendedName>
</protein>
<dbReference type="PANTHER" id="PTHR22931:SF9">
    <property type="entry name" value="PYRUVATE, PHOSPHATE DIKINASE 1, CHLOROPLASTIC"/>
    <property type="match status" value="1"/>
</dbReference>
<proteinExistence type="predicted"/>
<dbReference type="GO" id="GO:0050242">
    <property type="term" value="F:pyruvate, phosphate dikinase activity"/>
    <property type="evidence" value="ECO:0007669"/>
    <property type="project" value="InterPro"/>
</dbReference>
<dbReference type="Gene3D" id="3.20.20.60">
    <property type="entry name" value="Phosphoenolpyruvate-binding domains"/>
    <property type="match status" value="1"/>
</dbReference>
<comment type="caution">
    <text evidence="2">The sequence shown here is derived from an EMBL/GenBank/DDBJ whole genome shotgun (WGS) entry which is preliminary data.</text>
</comment>
<dbReference type="Proteomes" id="UP001420932">
    <property type="component" value="Unassembled WGS sequence"/>
</dbReference>
<dbReference type="InterPro" id="IPR010121">
    <property type="entry name" value="Pyruvate_phosphate_dikinase"/>
</dbReference>
<dbReference type="EMBL" id="JBBNAF010000004">
    <property type="protein sequence ID" value="KAK9150663.1"/>
    <property type="molecule type" value="Genomic_DNA"/>
</dbReference>
<evidence type="ECO:0000313" key="3">
    <source>
        <dbReference type="Proteomes" id="UP001420932"/>
    </source>
</evidence>
<dbReference type="Pfam" id="PF02896">
    <property type="entry name" value="PEP-utilizers_C"/>
    <property type="match status" value="1"/>
</dbReference>
<dbReference type="PANTHER" id="PTHR22931">
    <property type="entry name" value="PHOSPHOENOLPYRUVATE DIKINASE-RELATED"/>
    <property type="match status" value="1"/>
</dbReference>
<organism evidence="2 3">
    <name type="scientific">Stephania yunnanensis</name>
    <dbReference type="NCBI Taxonomy" id="152371"/>
    <lineage>
        <taxon>Eukaryota</taxon>
        <taxon>Viridiplantae</taxon>
        <taxon>Streptophyta</taxon>
        <taxon>Embryophyta</taxon>
        <taxon>Tracheophyta</taxon>
        <taxon>Spermatophyta</taxon>
        <taxon>Magnoliopsida</taxon>
        <taxon>Ranunculales</taxon>
        <taxon>Menispermaceae</taxon>
        <taxon>Menispermoideae</taxon>
        <taxon>Cissampelideae</taxon>
        <taxon>Stephania</taxon>
    </lineage>
</organism>
<dbReference type="InterPro" id="IPR015813">
    <property type="entry name" value="Pyrv/PenolPyrv_kinase-like_dom"/>
</dbReference>
<feature type="domain" description="PEP-utilising enzyme C-terminal" evidence="1">
    <location>
        <begin position="54"/>
        <end position="98"/>
    </location>
</feature>
<gene>
    <name evidence="2" type="ORF">Syun_008972</name>
</gene>
<dbReference type="InterPro" id="IPR000121">
    <property type="entry name" value="PEP_util_C"/>
</dbReference>
<reference evidence="2 3" key="1">
    <citation type="submission" date="2024-01" db="EMBL/GenBank/DDBJ databases">
        <title>Genome assemblies of Stephania.</title>
        <authorList>
            <person name="Yang L."/>
        </authorList>
    </citation>
    <scope>NUCLEOTIDE SEQUENCE [LARGE SCALE GENOMIC DNA]</scope>
    <source>
        <strain evidence="2">YNDBR</strain>
        <tissue evidence="2">Leaf</tissue>
    </source>
</reference>
<evidence type="ECO:0000313" key="2">
    <source>
        <dbReference type="EMBL" id="KAK9150663.1"/>
    </source>
</evidence>
<name>A0AAP0KFB4_9MAGN</name>
<dbReference type="AlphaFoldDB" id="A0AAP0KFB4"/>
<dbReference type="SUPFAM" id="SSF51621">
    <property type="entry name" value="Phosphoenolpyruvate/pyruvate domain"/>
    <property type="match status" value="1"/>
</dbReference>
<dbReference type="InterPro" id="IPR040442">
    <property type="entry name" value="Pyrv_kinase-like_dom_sf"/>
</dbReference>
<sequence>MNVPAMDGGLLKPDVVEGLQVSEVGLVGIVEAVSLVGVMEALGAVKRLLDKGQKELEHQVSLIRDVSKKVFSKMGTSIAYEIGTMIEIPRAALVADERLCSVSDTNQRRNFRKSETENSVSDLLFFCSEGLVVQTIKSSIPVSSSSFNLSSSNPFPLKIILILGKSHSSHNTTMFRTCKITVKGNVVFSLIGSDDLTLRSGDQKYRYLVWKPRFNVAIVQIEVYVRSNIMDSGSSEHEFRSMSA</sequence>